<sequence>VTGANTAHVTKTSDPDFKIDDYHDRRPSSAQISATAVVSSVRQKNEQLRLQLRSLPTSPVSLVTTSPLQQLSVNIAGLPPILPPPPAAHLPPPLPSRPPSALPSPASSISSLHSFRYDDR</sequence>
<gene>
    <name evidence="2" type="primary">ORF29038</name>
</gene>
<dbReference type="AlphaFoldDB" id="A0A0B6YLB8"/>
<accession>A0A0B6YLB8</accession>
<proteinExistence type="predicted"/>
<evidence type="ECO:0000313" key="2">
    <source>
        <dbReference type="EMBL" id="CEK56999.1"/>
    </source>
</evidence>
<feature type="region of interest" description="Disordered" evidence="1">
    <location>
        <begin position="78"/>
        <end position="120"/>
    </location>
</feature>
<feature type="compositionally biased region" description="Pro residues" evidence="1">
    <location>
        <begin position="80"/>
        <end position="102"/>
    </location>
</feature>
<reference evidence="2" key="1">
    <citation type="submission" date="2014-12" db="EMBL/GenBank/DDBJ databases">
        <title>Insight into the proteome of Arion vulgaris.</title>
        <authorList>
            <person name="Aradska J."/>
            <person name="Bulat T."/>
            <person name="Smidak R."/>
            <person name="Sarate P."/>
            <person name="Gangsoo J."/>
            <person name="Sialana F."/>
            <person name="Bilban M."/>
            <person name="Lubec G."/>
        </authorList>
    </citation>
    <scope>NUCLEOTIDE SEQUENCE</scope>
    <source>
        <tissue evidence="2">Skin</tissue>
    </source>
</reference>
<name>A0A0B6YLB8_9EUPU</name>
<feature type="compositionally biased region" description="Polar residues" evidence="1">
    <location>
        <begin position="28"/>
        <end position="37"/>
    </location>
</feature>
<feature type="compositionally biased region" description="Basic and acidic residues" evidence="1">
    <location>
        <begin position="11"/>
        <end position="27"/>
    </location>
</feature>
<feature type="non-terminal residue" evidence="2">
    <location>
        <position position="1"/>
    </location>
</feature>
<feature type="compositionally biased region" description="Low complexity" evidence="1">
    <location>
        <begin position="103"/>
        <end position="114"/>
    </location>
</feature>
<feature type="non-terminal residue" evidence="2">
    <location>
        <position position="120"/>
    </location>
</feature>
<evidence type="ECO:0000256" key="1">
    <source>
        <dbReference type="SAM" id="MobiDB-lite"/>
    </source>
</evidence>
<organism evidence="2">
    <name type="scientific">Arion vulgaris</name>
    <dbReference type="NCBI Taxonomy" id="1028688"/>
    <lineage>
        <taxon>Eukaryota</taxon>
        <taxon>Metazoa</taxon>
        <taxon>Spiralia</taxon>
        <taxon>Lophotrochozoa</taxon>
        <taxon>Mollusca</taxon>
        <taxon>Gastropoda</taxon>
        <taxon>Heterobranchia</taxon>
        <taxon>Euthyneura</taxon>
        <taxon>Panpulmonata</taxon>
        <taxon>Eupulmonata</taxon>
        <taxon>Stylommatophora</taxon>
        <taxon>Helicina</taxon>
        <taxon>Arionoidea</taxon>
        <taxon>Arionidae</taxon>
        <taxon>Arion</taxon>
    </lineage>
</organism>
<feature type="region of interest" description="Disordered" evidence="1">
    <location>
        <begin position="1"/>
        <end position="37"/>
    </location>
</feature>
<dbReference type="EMBL" id="HACG01010134">
    <property type="protein sequence ID" value="CEK56999.1"/>
    <property type="molecule type" value="Transcribed_RNA"/>
</dbReference>
<protein>
    <submittedName>
        <fullName evidence="2">Uncharacterized protein</fullName>
    </submittedName>
</protein>
<feature type="compositionally biased region" description="Polar residues" evidence="1">
    <location>
        <begin position="1"/>
        <end position="10"/>
    </location>
</feature>